<evidence type="ECO:0000313" key="2">
    <source>
        <dbReference type="Proteomes" id="UP001295794"/>
    </source>
</evidence>
<proteinExistence type="predicted"/>
<reference evidence="1" key="1">
    <citation type="submission" date="2023-11" db="EMBL/GenBank/DDBJ databases">
        <authorList>
            <person name="De Vega J J."/>
            <person name="De Vega J J."/>
        </authorList>
    </citation>
    <scope>NUCLEOTIDE SEQUENCE</scope>
</reference>
<protein>
    <submittedName>
        <fullName evidence="1">Uncharacterized protein</fullName>
    </submittedName>
</protein>
<dbReference type="AlphaFoldDB" id="A0AAD2H4N0"/>
<organism evidence="1 2">
    <name type="scientific">Mycena citricolor</name>
    <dbReference type="NCBI Taxonomy" id="2018698"/>
    <lineage>
        <taxon>Eukaryota</taxon>
        <taxon>Fungi</taxon>
        <taxon>Dikarya</taxon>
        <taxon>Basidiomycota</taxon>
        <taxon>Agaricomycotina</taxon>
        <taxon>Agaricomycetes</taxon>
        <taxon>Agaricomycetidae</taxon>
        <taxon>Agaricales</taxon>
        <taxon>Marasmiineae</taxon>
        <taxon>Mycenaceae</taxon>
        <taxon>Mycena</taxon>
    </lineage>
</organism>
<dbReference type="EMBL" id="CAVNYO010000138">
    <property type="protein sequence ID" value="CAK5268114.1"/>
    <property type="molecule type" value="Genomic_DNA"/>
</dbReference>
<name>A0AAD2H4N0_9AGAR</name>
<dbReference type="Proteomes" id="UP001295794">
    <property type="component" value="Unassembled WGS sequence"/>
</dbReference>
<evidence type="ECO:0000313" key="1">
    <source>
        <dbReference type="EMBL" id="CAK5268114.1"/>
    </source>
</evidence>
<accession>A0AAD2H4N0</accession>
<sequence>MRCGSRVPISKLRSDIITDNLTIGAGLHLILTPASNSPALCNMSSPPGMLFFAMEADPEVTEERLNDWYDNEHIPLRLKVSGLNTVTRYKATDGQVPTWLAMYNCDTPAVVQSEGYTSLAALGSENEKDILSRFTSVSRRIYEHVSTTTAPGVSDEELPAKFIYVAGLEVPGGAEDDLNRWCVPLGMRRYVLIRRSVRHVIERDQEHIDMFSKIPGWKQTRRYQIIEHKQFGAAVEGRPVCKFLAVHEFDNGDFVQTPEMRDAVSSEWAKRVLSTVVQKERRVFGLHKGFRA</sequence>
<gene>
    <name evidence="1" type="ORF">MYCIT1_LOCUS11173</name>
</gene>
<comment type="caution">
    <text evidence="1">The sequence shown here is derived from an EMBL/GenBank/DDBJ whole genome shotgun (WGS) entry which is preliminary data.</text>
</comment>
<keyword evidence="2" id="KW-1185">Reference proteome</keyword>